<dbReference type="GO" id="GO:0000166">
    <property type="term" value="F:nucleotide binding"/>
    <property type="evidence" value="ECO:0007669"/>
    <property type="project" value="InterPro"/>
</dbReference>
<dbReference type="AlphaFoldDB" id="A0A841SY98"/>
<dbReference type="Gene3D" id="3.40.50.720">
    <property type="entry name" value="NAD(P)-binding Rossmann-like Domain"/>
    <property type="match status" value="1"/>
</dbReference>
<reference evidence="2 3" key="1">
    <citation type="submission" date="2020-08" db="EMBL/GenBank/DDBJ databases">
        <title>Cohnella phylogeny.</title>
        <authorList>
            <person name="Dunlap C."/>
        </authorList>
    </citation>
    <scope>NUCLEOTIDE SEQUENCE [LARGE SCALE GENOMIC DNA]</scope>
    <source>
        <strain evidence="2 3">DSM 25241</strain>
    </source>
</reference>
<keyword evidence="3" id="KW-1185">Reference proteome</keyword>
<dbReference type="Proteomes" id="UP000535838">
    <property type="component" value="Unassembled WGS sequence"/>
</dbReference>
<dbReference type="RefSeq" id="WP_185120058.1">
    <property type="nucleotide sequence ID" value="NZ_JACJVQ010000008.1"/>
</dbReference>
<dbReference type="EMBL" id="JACJVQ010000008">
    <property type="protein sequence ID" value="MBB6634820.1"/>
    <property type="molecule type" value="Genomic_DNA"/>
</dbReference>
<name>A0A841SY98_9BACL</name>
<comment type="caution">
    <text evidence="2">The sequence shown here is derived from an EMBL/GenBank/DDBJ whole genome shotgun (WGS) entry which is preliminary data.</text>
</comment>
<organism evidence="2 3">
    <name type="scientific">Cohnella thailandensis</name>
    <dbReference type="NCBI Taxonomy" id="557557"/>
    <lineage>
        <taxon>Bacteria</taxon>
        <taxon>Bacillati</taxon>
        <taxon>Bacillota</taxon>
        <taxon>Bacilli</taxon>
        <taxon>Bacillales</taxon>
        <taxon>Paenibacillaceae</taxon>
        <taxon>Cohnella</taxon>
    </lineage>
</organism>
<sequence>MTGRIKIGIVGTDTSHSIAFTELLNDRSHRYHVQGGEVVAAYPGGSPDFELSISRVAGFAERMRSAHGVRIVESPVRAAEVSDAILLLSADGRVHRELFEEIASFGKPIFIDKPLALRSEDAAAIAKTARRLSLPVMSASALRYAEALTKQLTGHPADDAVLGVDCCAPMFMEPTQRGYFWYGIHAAELLYAIMGTGCESVQAIASGDLETIAGTWRNGVVGTIRGSRSGGFPFSAAIHRERNSSFVHVPSEEKPFYASLLEQVMTMFETGVPPVGMDTTLEIIRFLEAANESRETGKTVVL</sequence>
<dbReference type="InterPro" id="IPR036291">
    <property type="entry name" value="NAD(P)-bd_dom_sf"/>
</dbReference>
<dbReference type="SUPFAM" id="SSF51735">
    <property type="entry name" value="NAD(P)-binding Rossmann-fold domains"/>
    <property type="match status" value="1"/>
</dbReference>
<evidence type="ECO:0000313" key="3">
    <source>
        <dbReference type="Proteomes" id="UP000535838"/>
    </source>
</evidence>
<dbReference type="InterPro" id="IPR000683">
    <property type="entry name" value="Gfo/Idh/MocA-like_OxRdtase_N"/>
</dbReference>
<protein>
    <submittedName>
        <fullName evidence="2">Gfo/Idh/MocA family oxidoreductase</fullName>
    </submittedName>
</protein>
<accession>A0A841SY98</accession>
<dbReference type="Gene3D" id="3.30.360.10">
    <property type="entry name" value="Dihydrodipicolinate Reductase, domain 2"/>
    <property type="match status" value="1"/>
</dbReference>
<evidence type="ECO:0000259" key="1">
    <source>
        <dbReference type="Pfam" id="PF01408"/>
    </source>
</evidence>
<dbReference type="Pfam" id="PF01408">
    <property type="entry name" value="GFO_IDH_MocA"/>
    <property type="match status" value="1"/>
</dbReference>
<evidence type="ECO:0000313" key="2">
    <source>
        <dbReference type="EMBL" id="MBB6634820.1"/>
    </source>
</evidence>
<proteinExistence type="predicted"/>
<feature type="domain" description="Gfo/Idh/MocA-like oxidoreductase N-terminal" evidence="1">
    <location>
        <begin position="6"/>
        <end position="137"/>
    </location>
</feature>
<gene>
    <name evidence="2" type="ORF">H7B67_11935</name>
</gene>